<reference evidence="4" key="1">
    <citation type="journal article" date="2013" name="Nat. Commun.">
        <title>Whole-genome sequencing of Oryza brachyantha reveals mechanisms underlying Oryza genome evolution.</title>
        <authorList>
            <person name="Chen J."/>
            <person name="Huang Q."/>
            <person name="Gao D."/>
            <person name="Wang J."/>
            <person name="Lang Y."/>
            <person name="Liu T."/>
            <person name="Li B."/>
            <person name="Bai Z."/>
            <person name="Luis Goicoechea J."/>
            <person name="Liang C."/>
            <person name="Chen C."/>
            <person name="Zhang W."/>
            <person name="Sun S."/>
            <person name="Liao Y."/>
            <person name="Zhang X."/>
            <person name="Yang L."/>
            <person name="Song C."/>
            <person name="Wang M."/>
            <person name="Shi J."/>
            <person name="Liu G."/>
            <person name="Liu J."/>
            <person name="Zhou H."/>
            <person name="Zhou W."/>
            <person name="Yu Q."/>
            <person name="An N."/>
            <person name="Chen Y."/>
            <person name="Cai Q."/>
            <person name="Wang B."/>
            <person name="Liu B."/>
            <person name="Min J."/>
            <person name="Huang Y."/>
            <person name="Wu H."/>
            <person name="Li Z."/>
            <person name="Zhang Y."/>
            <person name="Yin Y."/>
            <person name="Song W."/>
            <person name="Jiang J."/>
            <person name="Jackson S.A."/>
            <person name="Wing R.A."/>
            <person name="Wang J."/>
            <person name="Chen M."/>
        </authorList>
    </citation>
    <scope>NUCLEOTIDE SEQUENCE [LARGE SCALE GENOMIC DNA]</scope>
    <source>
        <strain evidence="4">cv. IRGC 101232</strain>
    </source>
</reference>
<reference evidence="4" key="2">
    <citation type="submission" date="2013-04" db="UniProtKB">
        <authorList>
            <consortium name="EnsemblPlants"/>
        </authorList>
    </citation>
    <scope>IDENTIFICATION</scope>
</reference>
<dbReference type="Gramene" id="OB05G16130.1">
    <property type="protein sequence ID" value="OB05G16130.1"/>
    <property type="gene ID" value="OB05G16130"/>
</dbReference>
<keyword evidence="2 3" id="KW-0472">Membrane</keyword>
<evidence type="ECO:0000256" key="3">
    <source>
        <dbReference type="SAM" id="Phobius"/>
    </source>
</evidence>
<organism evidence="4">
    <name type="scientific">Oryza brachyantha</name>
    <name type="common">malo sina</name>
    <dbReference type="NCBI Taxonomy" id="4533"/>
    <lineage>
        <taxon>Eukaryota</taxon>
        <taxon>Viridiplantae</taxon>
        <taxon>Streptophyta</taxon>
        <taxon>Embryophyta</taxon>
        <taxon>Tracheophyta</taxon>
        <taxon>Spermatophyta</taxon>
        <taxon>Magnoliopsida</taxon>
        <taxon>Liliopsida</taxon>
        <taxon>Poales</taxon>
        <taxon>Poaceae</taxon>
        <taxon>BOP clade</taxon>
        <taxon>Oryzoideae</taxon>
        <taxon>Oryzeae</taxon>
        <taxon>Oryzinae</taxon>
        <taxon>Oryza</taxon>
    </lineage>
</organism>
<protein>
    <recommendedName>
        <fullName evidence="6">Late embryogenesis abundant protein LEA-2 subgroup domain-containing protein</fullName>
    </recommendedName>
</protein>
<accession>J3M4T9</accession>
<dbReference type="Proteomes" id="UP000006038">
    <property type="component" value="Chromosome 5"/>
</dbReference>
<evidence type="ECO:0000256" key="2">
    <source>
        <dbReference type="ARBA" id="ARBA00023136"/>
    </source>
</evidence>
<keyword evidence="5" id="KW-1185">Reference proteome</keyword>
<proteinExistence type="predicted"/>
<feature type="transmembrane region" description="Helical" evidence="3">
    <location>
        <begin position="20"/>
        <end position="37"/>
    </location>
</feature>
<dbReference type="GO" id="GO:0005886">
    <property type="term" value="C:plasma membrane"/>
    <property type="evidence" value="ECO:0007669"/>
    <property type="project" value="TreeGrafter"/>
</dbReference>
<evidence type="ECO:0000256" key="1">
    <source>
        <dbReference type="ARBA" id="ARBA00004370"/>
    </source>
</evidence>
<dbReference type="PANTHER" id="PTHR31415">
    <property type="entry name" value="OS05G0367900 PROTEIN"/>
    <property type="match status" value="1"/>
</dbReference>
<name>J3M4T9_ORYBR</name>
<evidence type="ECO:0008006" key="6">
    <source>
        <dbReference type="Google" id="ProtNLM"/>
    </source>
</evidence>
<dbReference type="GO" id="GO:0009506">
    <property type="term" value="C:plasmodesma"/>
    <property type="evidence" value="ECO:0007669"/>
    <property type="project" value="TreeGrafter"/>
</dbReference>
<dbReference type="STRING" id="4533.J3M4T9"/>
<dbReference type="HOGENOM" id="CLU_1099945_0_0_1"/>
<dbReference type="AlphaFoldDB" id="J3M4T9"/>
<sequence>MAYHNGRSPWERCKCVVKCAWPWTALAVAIVVVYIFYRPDRFYPRVDSGVLAALRLAAPADHRQERQVLHYDLAVDLSFRDAHRRHSVRNLDITATAFYGHTMLGHSDTALPSPFRQGPNNTTVHPSFRGAVFVYSDTAAELEREIASGTVHVKVRVKLSVRTRVGLVDDFHFYIGTDIYDKGYIYQEELVQENKYSPPTFMIVLNSLNDGRDQGSAVEVVSYKCCGVIEEKENVCNGSHEQDDYIGLRHAEA</sequence>
<evidence type="ECO:0000313" key="4">
    <source>
        <dbReference type="EnsemblPlants" id="OB05G16130.1"/>
    </source>
</evidence>
<keyword evidence="3" id="KW-0812">Transmembrane</keyword>
<comment type="subcellular location">
    <subcellularLocation>
        <location evidence="1">Membrane</location>
    </subcellularLocation>
</comment>
<dbReference type="PANTHER" id="PTHR31415:SF82">
    <property type="entry name" value="OS05G0203150 PROTEIN"/>
    <property type="match status" value="1"/>
</dbReference>
<dbReference type="GO" id="GO:0098542">
    <property type="term" value="P:defense response to other organism"/>
    <property type="evidence" value="ECO:0007669"/>
    <property type="project" value="InterPro"/>
</dbReference>
<keyword evidence="3" id="KW-1133">Transmembrane helix</keyword>
<dbReference type="InterPro" id="IPR044839">
    <property type="entry name" value="NDR1-like"/>
</dbReference>
<dbReference type="EnsemblPlants" id="OB05G16130.1">
    <property type="protein sequence ID" value="OB05G16130.1"/>
    <property type="gene ID" value="OB05G16130"/>
</dbReference>
<evidence type="ECO:0000313" key="5">
    <source>
        <dbReference type="Proteomes" id="UP000006038"/>
    </source>
</evidence>